<accession>A0A7C1DJ90</accession>
<dbReference type="SUPFAM" id="SSF101960">
    <property type="entry name" value="Stabilizer of iron transporter SufD"/>
    <property type="match status" value="1"/>
</dbReference>
<dbReference type="InterPro" id="IPR037284">
    <property type="entry name" value="SUF_FeS_clus_asmbl_SufBD_sf"/>
</dbReference>
<name>A0A7C1DJ90_UNCKA</name>
<dbReference type="Proteomes" id="UP000886066">
    <property type="component" value="Unassembled WGS sequence"/>
</dbReference>
<gene>
    <name evidence="2" type="ORF">ENN92_01640</name>
</gene>
<dbReference type="EMBL" id="DSDM01000096">
    <property type="protein sequence ID" value="HDQ88830.1"/>
    <property type="molecule type" value="Genomic_DNA"/>
</dbReference>
<dbReference type="Pfam" id="PF01458">
    <property type="entry name" value="SUFBD_core"/>
    <property type="match status" value="1"/>
</dbReference>
<reference evidence="2" key="1">
    <citation type="journal article" date="2020" name="mSystems">
        <title>Genome- and Community-Level Interaction Insights into Carbon Utilization and Element Cycling Functions of Hydrothermarchaeota in Hydrothermal Sediment.</title>
        <authorList>
            <person name="Zhou Z."/>
            <person name="Liu Y."/>
            <person name="Xu W."/>
            <person name="Pan J."/>
            <person name="Luo Z.H."/>
            <person name="Li M."/>
        </authorList>
    </citation>
    <scope>NUCLEOTIDE SEQUENCE [LARGE SCALE GENOMIC DNA]</scope>
    <source>
        <strain evidence="2">SpSt-1219</strain>
    </source>
</reference>
<dbReference type="InterPro" id="IPR000825">
    <property type="entry name" value="SUF_FeS_clus_asmbl_SufBD_core"/>
</dbReference>
<proteinExistence type="predicted"/>
<feature type="non-terminal residue" evidence="2">
    <location>
        <position position="1"/>
    </location>
</feature>
<feature type="domain" description="SUF system FeS cluster assembly SufBD core" evidence="1">
    <location>
        <begin position="3"/>
        <end position="36"/>
    </location>
</feature>
<dbReference type="AlphaFoldDB" id="A0A7C1DJ90"/>
<dbReference type="GO" id="GO:0016226">
    <property type="term" value="P:iron-sulfur cluster assembly"/>
    <property type="evidence" value="ECO:0007669"/>
    <property type="project" value="InterPro"/>
</dbReference>
<comment type="caution">
    <text evidence="2">The sequence shown here is derived from an EMBL/GenBank/DDBJ whole genome shotgun (WGS) entry which is preliminary data.</text>
</comment>
<evidence type="ECO:0000313" key="2">
    <source>
        <dbReference type="EMBL" id="HDQ88830.1"/>
    </source>
</evidence>
<sequence>ALHKASLVNYNQDQIFYLENRGFNQAEAKKALKKAFLSEAIEKTPNIEEQKNLWKLLKLDI</sequence>
<organism evidence="2">
    <name type="scientific">candidate division WWE3 bacterium</name>
    <dbReference type="NCBI Taxonomy" id="2053526"/>
    <lineage>
        <taxon>Bacteria</taxon>
        <taxon>Katanobacteria</taxon>
    </lineage>
</organism>
<protein>
    <recommendedName>
        <fullName evidence="1">SUF system FeS cluster assembly SufBD core domain-containing protein</fullName>
    </recommendedName>
</protein>
<evidence type="ECO:0000259" key="1">
    <source>
        <dbReference type="Pfam" id="PF01458"/>
    </source>
</evidence>